<dbReference type="Proteomes" id="UP001066276">
    <property type="component" value="Chromosome 9"/>
</dbReference>
<feature type="compositionally biased region" description="Polar residues" evidence="1">
    <location>
        <begin position="182"/>
        <end position="191"/>
    </location>
</feature>
<gene>
    <name evidence="2" type="ORF">NDU88_005284</name>
</gene>
<name>A0AAV7N016_PLEWA</name>
<organism evidence="2 3">
    <name type="scientific">Pleurodeles waltl</name>
    <name type="common">Iberian ribbed newt</name>
    <dbReference type="NCBI Taxonomy" id="8319"/>
    <lineage>
        <taxon>Eukaryota</taxon>
        <taxon>Metazoa</taxon>
        <taxon>Chordata</taxon>
        <taxon>Craniata</taxon>
        <taxon>Vertebrata</taxon>
        <taxon>Euteleostomi</taxon>
        <taxon>Amphibia</taxon>
        <taxon>Batrachia</taxon>
        <taxon>Caudata</taxon>
        <taxon>Salamandroidea</taxon>
        <taxon>Salamandridae</taxon>
        <taxon>Pleurodelinae</taxon>
        <taxon>Pleurodeles</taxon>
    </lineage>
</organism>
<accession>A0AAV7N016</accession>
<proteinExistence type="predicted"/>
<protein>
    <submittedName>
        <fullName evidence="2">Uncharacterized protein</fullName>
    </submittedName>
</protein>
<feature type="region of interest" description="Disordered" evidence="1">
    <location>
        <begin position="1"/>
        <end position="257"/>
    </location>
</feature>
<feature type="compositionally biased region" description="Basic and acidic residues" evidence="1">
    <location>
        <begin position="228"/>
        <end position="238"/>
    </location>
</feature>
<keyword evidence="3" id="KW-1185">Reference proteome</keyword>
<reference evidence="2" key="1">
    <citation type="journal article" date="2022" name="bioRxiv">
        <title>Sequencing and chromosome-scale assembly of the giantPleurodeles waltlgenome.</title>
        <authorList>
            <person name="Brown T."/>
            <person name="Elewa A."/>
            <person name="Iarovenko S."/>
            <person name="Subramanian E."/>
            <person name="Araus A.J."/>
            <person name="Petzold A."/>
            <person name="Susuki M."/>
            <person name="Suzuki K.-i.T."/>
            <person name="Hayashi T."/>
            <person name="Toyoda A."/>
            <person name="Oliveira C."/>
            <person name="Osipova E."/>
            <person name="Leigh N.D."/>
            <person name="Simon A."/>
            <person name="Yun M.H."/>
        </authorList>
    </citation>
    <scope>NUCLEOTIDE SEQUENCE</scope>
    <source>
        <strain evidence="2">20211129_DDA</strain>
        <tissue evidence="2">Liver</tissue>
    </source>
</reference>
<evidence type="ECO:0000256" key="1">
    <source>
        <dbReference type="SAM" id="MobiDB-lite"/>
    </source>
</evidence>
<evidence type="ECO:0000313" key="3">
    <source>
        <dbReference type="Proteomes" id="UP001066276"/>
    </source>
</evidence>
<feature type="compositionally biased region" description="Basic and acidic residues" evidence="1">
    <location>
        <begin position="7"/>
        <end position="19"/>
    </location>
</feature>
<dbReference type="EMBL" id="JANPWB010000013">
    <property type="protein sequence ID" value="KAJ1107897.1"/>
    <property type="molecule type" value="Genomic_DNA"/>
</dbReference>
<dbReference type="AlphaFoldDB" id="A0AAV7N016"/>
<sequence>MRQVSHLPRDAKCKTESHAGLRKHRDVSLRNKQTSKLQKRSEKGLQSPKGPKGSPVPDPAGDKFHWPPPAGAHHQEAQGEPTLSQGPRPGPPATQEGHSTTESWGPPHSKVTAAKRAPTGRHQAGSATAADPSTKAGQASPPQAVLPGSHAPQGRKTPKALGYKVAGSTARLDHRMAPPGSTPHNPLQQERSGLLQRAHSSVQQPVRAECATSRQAGRLPISSPLPGPRDRRQSDFRGGRRHCPNLQVSWPGRGEHY</sequence>
<evidence type="ECO:0000313" key="2">
    <source>
        <dbReference type="EMBL" id="KAJ1107897.1"/>
    </source>
</evidence>
<comment type="caution">
    <text evidence="2">The sequence shown here is derived from an EMBL/GenBank/DDBJ whole genome shotgun (WGS) entry which is preliminary data.</text>
</comment>